<keyword evidence="7" id="KW-1185">Reference proteome</keyword>
<evidence type="ECO:0000256" key="4">
    <source>
        <dbReference type="SAM" id="SignalP"/>
    </source>
</evidence>
<dbReference type="AlphaFoldDB" id="A0A4V2RN85"/>
<evidence type="ECO:0000256" key="2">
    <source>
        <dbReference type="PIRNR" id="PIRNR005700"/>
    </source>
</evidence>
<feature type="domain" description="Peptidase C1A papain C-terminal" evidence="5">
    <location>
        <begin position="44"/>
        <end position="129"/>
    </location>
</feature>
<feature type="signal peptide" evidence="4">
    <location>
        <begin position="1"/>
        <end position="19"/>
    </location>
</feature>
<keyword evidence="2" id="KW-0645">Protease</keyword>
<evidence type="ECO:0000313" key="6">
    <source>
        <dbReference type="EMBL" id="TCN62690.1"/>
    </source>
</evidence>
<dbReference type="GO" id="GO:0006508">
    <property type="term" value="P:proteolysis"/>
    <property type="evidence" value="ECO:0007669"/>
    <property type="project" value="UniProtKB-KW"/>
</dbReference>
<name>A0A4V2RN85_9BACT</name>
<proteinExistence type="inferred from homology"/>
<feature type="chain" id="PRO_5020979217" description="Aminopeptidase" evidence="4">
    <location>
        <begin position="20"/>
        <end position="402"/>
    </location>
</feature>
<evidence type="ECO:0000259" key="5">
    <source>
        <dbReference type="Pfam" id="PF00112"/>
    </source>
</evidence>
<dbReference type="PANTHER" id="PTHR12411">
    <property type="entry name" value="CYSTEINE PROTEASE FAMILY C1-RELATED"/>
    <property type="match status" value="1"/>
</dbReference>
<evidence type="ECO:0000256" key="3">
    <source>
        <dbReference type="PIRSR" id="PIRSR005700-1"/>
    </source>
</evidence>
<reference evidence="6 7" key="1">
    <citation type="submission" date="2019-03" db="EMBL/GenBank/DDBJ databases">
        <title>Genomic Encyclopedia of Archaeal and Bacterial Type Strains, Phase II (KMG-II): from individual species to whole genera.</title>
        <authorList>
            <person name="Goeker M."/>
        </authorList>
    </citation>
    <scope>NUCLEOTIDE SEQUENCE [LARGE SCALE GENOMIC DNA]</scope>
    <source>
        <strain evidence="6 7">RL-C</strain>
    </source>
</reference>
<keyword evidence="2 6" id="KW-0031">Aminopeptidase</keyword>
<dbReference type="EMBL" id="SLWB01000018">
    <property type="protein sequence ID" value="TCN62690.1"/>
    <property type="molecule type" value="Genomic_DNA"/>
</dbReference>
<feature type="active site" evidence="3">
    <location>
        <position position="336"/>
    </location>
</feature>
<organism evidence="6 7">
    <name type="scientific">Acetobacteroides hydrogenigenes</name>
    <dbReference type="NCBI Taxonomy" id="979970"/>
    <lineage>
        <taxon>Bacteria</taxon>
        <taxon>Pseudomonadati</taxon>
        <taxon>Bacteroidota</taxon>
        <taxon>Bacteroidia</taxon>
        <taxon>Bacteroidales</taxon>
        <taxon>Rikenellaceae</taxon>
        <taxon>Acetobacteroides</taxon>
    </lineage>
</organism>
<dbReference type="PIRSF" id="PIRSF005700">
    <property type="entry name" value="PepC"/>
    <property type="match status" value="1"/>
</dbReference>
<comment type="similarity">
    <text evidence="1 2">Belongs to the peptidase C1 family.</text>
</comment>
<dbReference type="Pfam" id="PF03051">
    <property type="entry name" value="Peptidase_C1_2"/>
    <property type="match status" value="1"/>
</dbReference>
<accession>A0A4V2RN85</accession>
<dbReference type="InterPro" id="IPR000668">
    <property type="entry name" value="Peptidase_C1A_C"/>
</dbReference>
<dbReference type="RefSeq" id="WP_131840354.1">
    <property type="nucleotide sequence ID" value="NZ_SLWB01000018.1"/>
</dbReference>
<keyword evidence="4" id="KW-0732">Signal</keyword>
<feature type="active site" evidence="3">
    <location>
        <position position="55"/>
    </location>
</feature>
<dbReference type="GO" id="GO:0070005">
    <property type="term" value="F:cysteine-type aminopeptidase activity"/>
    <property type="evidence" value="ECO:0007669"/>
    <property type="project" value="InterPro"/>
</dbReference>
<dbReference type="InterPro" id="IPR013128">
    <property type="entry name" value="Peptidase_C1A"/>
</dbReference>
<dbReference type="InterPro" id="IPR038765">
    <property type="entry name" value="Papain-like_cys_pep_sf"/>
</dbReference>
<evidence type="ECO:0000313" key="7">
    <source>
        <dbReference type="Proteomes" id="UP000294830"/>
    </source>
</evidence>
<dbReference type="Proteomes" id="UP000294830">
    <property type="component" value="Unassembled WGS sequence"/>
</dbReference>
<comment type="caution">
    <text evidence="6">The sequence shown here is derived from an EMBL/GenBank/DDBJ whole genome shotgun (WGS) entry which is preliminary data.</text>
</comment>
<dbReference type="InterPro" id="IPR004134">
    <property type="entry name" value="Peptidase_C1B"/>
</dbReference>
<dbReference type="OrthoDB" id="9814054at2"/>
<keyword evidence="2" id="KW-0788">Thiol protease</keyword>
<protein>
    <recommendedName>
        <fullName evidence="2">Aminopeptidase</fullName>
    </recommendedName>
</protein>
<dbReference type="InterPro" id="IPR000169">
    <property type="entry name" value="Pept_cys_AS"/>
</dbReference>
<dbReference type="Gene3D" id="3.90.70.10">
    <property type="entry name" value="Cysteine proteinases"/>
    <property type="match status" value="1"/>
</dbReference>
<evidence type="ECO:0000256" key="1">
    <source>
        <dbReference type="ARBA" id="ARBA00008455"/>
    </source>
</evidence>
<gene>
    <name evidence="6" type="ORF">CLV25_11816</name>
</gene>
<sequence length="402" mass="45690">MKKLVVLAVAALFALGANAQKDKKKEEAKPEGYKFTVVKQVPGTPVKDQFRSGTCWSFSGLGFVENELLRLGKGEFDLSEMWLVRNCYAGKAEKFVRLQGNFNFGGGGGTFDIFWVMNNFGFIPEEAYPGLQYGEPKHVHGELDALTKAYVDVIVKNPNKKLSTAWKKGFDGILDAYLGPKPEKFTYKGVEYTPESFAKSLGINSDDYVSFTSYTHHPFYSKFVLEIPDNWLWEESYNIPMEDMEQVIDNAINNGYSVAWGADVSEKGFQYNKGVAVIPQTDVAVLNNSEKAKWTELTPKERESMFYNLDRPVVEQTITQKMRQEAFDNYQTTDDHGMVIEGIAKDQRGEKFYIIKNSWNTDNVYKGYFYASRPFVQYKTMNIMVHKSAIPAEILKKIGLSK</sequence>
<keyword evidence="2" id="KW-0378">Hydrolase</keyword>
<dbReference type="SUPFAM" id="SSF54001">
    <property type="entry name" value="Cysteine proteinases"/>
    <property type="match status" value="1"/>
</dbReference>
<dbReference type="PROSITE" id="PS00139">
    <property type="entry name" value="THIOL_PROTEASE_CYS"/>
    <property type="match status" value="1"/>
</dbReference>
<dbReference type="Pfam" id="PF00112">
    <property type="entry name" value="Peptidase_C1"/>
    <property type="match status" value="1"/>
</dbReference>
<feature type="active site" evidence="3">
    <location>
        <position position="357"/>
    </location>
</feature>